<dbReference type="Pfam" id="PF05170">
    <property type="entry name" value="AsmA"/>
    <property type="match status" value="1"/>
</dbReference>
<dbReference type="GO" id="GO:0090313">
    <property type="term" value="P:regulation of protein targeting to membrane"/>
    <property type="evidence" value="ECO:0007669"/>
    <property type="project" value="TreeGrafter"/>
</dbReference>
<dbReference type="InterPro" id="IPR007844">
    <property type="entry name" value="AsmA"/>
</dbReference>
<keyword evidence="1" id="KW-0472">Membrane</keyword>
<feature type="transmembrane region" description="Helical" evidence="1">
    <location>
        <begin position="12"/>
        <end position="31"/>
    </location>
</feature>
<comment type="caution">
    <text evidence="3">The sequence shown here is derived from an EMBL/GenBank/DDBJ whole genome shotgun (WGS) entry which is preliminary data.</text>
</comment>
<sequence length="818" mass="92293">MNPPMLSKVLKVFAILLLVVMLLVGGVLLWVNSHKDELFRKIQSQLNESISGQLEVGDYAFTPLKDGAGFTFSLLNVRLVDSLIQQHQTPLLRAQRVRVVLNLLPVLVGEVRIQSLEVEEGELSIFVRTDGYSNLSLFRSSGDTTRQRSSDFNANFINRIKRLRFDNFRVSYADSLKGKSYAARLHSVTNRVNRTDQGWEARWQGTIFFEQLLFNPSKGGFLTQQETYTDLRLAYDPDQNRFELLAPSVLQIATKEKIGIEGYFDLSTKPGQMDLRFTVEDMPVPRALELLPEVLCEKIRAVGILPVVQARVEVKGAMSVDTPRVHVRFKTEPFEYSLALGTFKKMRAEGTFTNQLNPNLPAGNKNSSIVGTRVKGYFESIPLYGNLIISNLANPKTILRCAIHADSSSLSALLDPERYRVNKGTAHIDFYYNGSLRAFYTPGRNRLNGSVDGKLRLRNLGVSYLPQKVGISDINGDITFNENVFLIPKLTLSDGQNRMTVTGKSTGLLLALFGSEQPAKAAVQLKIPDWQLNWLAVLLNPQTPRPQSRKNFKLSELLDNTIENLELKASIESNRVRYRRFTGTNVRGNLTVTNRMVSLDNFSLNAFRGKIQVSGNLTHRSSEGLPRFHAQGRLINADVRSVFYSFANFGQKAVTDQNLKGTLNSDFTFQSQLTNAAAPVPASMQGKLAINLTNGQIIQFEPFLKIKRLVFKNRDFGHVRLAPIRQEFTLKGQEITVKQMQIESNVLTLFVDGIYSFGDKTDLSIQIPLSNLKRRDSSYEFQMADADTLRGRNIFLRARDENGEVNIKYDPIKRFRKK</sequence>
<reference evidence="3 4" key="1">
    <citation type="submission" date="2020-08" db="EMBL/GenBank/DDBJ databases">
        <title>Genomic Encyclopedia of Type Strains, Phase IV (KMG-IV): sequencing the most valuable type-strain genomes for metagenomic binning, comparative biology and taxonomic classification.</title>
        <authorList>
            <person name="Goeker M."/>
        </authorList>
    </citation>
    <scope>NUCLEOTIDE SEQUENCE [LARGE SCALE GENOMIC DNA]</scope>
    <source>
        <strain evidence="3 4">DSM 105074</strain>
    </source>
</reference>
<accession>A0A840TS39</accession>
<dbReference type="PANTHER" id="PTHR30441">
    <property type="entry name" value="DUF748 DOMAIN-CONTAINING PROTEIN"/>
    <property type="match status" value="1"/>
</dbReference>
<feature type="domain" description="AsmA" evidence="2">
    <location>
        <begin position="12"/>
        <end position="180"/>
    </location>
</feature>
<dbReference type="PANTHER" id="PTHR30441:SF8">
    <property type="entry name" value="DUF748 DOMAIN-CONTAINING PROTEIN"/>
    <property type="match status" value="1"/>
</dbReference>
<evidence type="ECO:0000313" key="4">
    <source>
        <dbReference type="Proteomes" id="UP000557307"/>
    </source>
</evidence>
<evidence type="ECO:0000256" key="1">
    <source>
        <dbReference type="SAM" id="Phobius"/>
    </source>
</evidence>
<keyword evidence="4" id="KW-1185">Reference proteome</keyword>
<dbReference type="AlphaFoldDB" id="A0A840TS39"/>
<dbReference type="InterPro" id="IPR052894">
    <property type="entry name" value="AsmA-related"/>
</dbReference>
<dbReference type="EMBL" id="JACHGF010000014">
    <property type="protein sequence ID" value="MBB5287176.1"/>
    <property type="molecule type" value="Genomic_DNA"/>
</dbReference>
<organism evidence="3 4">
    <name type="scientific">Rhabdobacter roseus</name>
    <dbReference type="NCBI Taxonomy" id="1655419"/>
    <lineage>
        <taxon>Bacteria</taxon>
        <taxon>Pseudomonadati</taxon>
        <taxon>Bacteroidota</taxon>
        <taxon>Cytophagia</taxon>
        <taxon>Cytophagales</taxon>
        <taxon>Cytophagaceae</taxon>
        <taxon>Rhabdobacter</taxon>
    </lineage>
</organism>
<name>A0A840TS39_9BACT</name>
<evidence type="ECO:0000313" key="3">
    <source>
        <dbReference type="EMBL" id="MBB5287176.1"/>
    </source>
</evidence>
<evidence type="ECO:0000259" key="2">
    <source>
        <dbReference type="Pfam" id="PF05170"/>
    </source>
</evidence>
<keyword evidence="1" id="KW-0812">Transmembrane</keyword>
<dbReference type="Proteomes" id="UP000557307">
    <property type="component" value="Unassembled WGS sequence"/>
</dbReference>
<dbReference type="GO" id="GO:0005886">
    <property type="term" value="C:plasma membrane"/>
    <property type="evidence" value="ECO:0007669"/>
    <property type="project" value="TreeGrafter"/>
</dbReference>
<proteinExistence type="predicted"/>
<gene>
    <name evidence="3" type="ORF">HNQ92_005338</name>
</gene>
<protein>
    <submittedName>
        <fullName evidence="3">Uncharacterized protein involved in outer membrane biogenesis</fullName>
    </submittedName>
</protein>
<dbReference type="RefSeq" id="WP_184179015.1">
    <property type="nucleotide sequence ID" value="NZ_JACHGF010000014.1"/>
</dbReference>
<keyword evidence="1" id="KW-1133">Transmembrane helix</keyword>